<organism evidence="1 2">
    <name type="scientific">Leucogyrophana mollusca</name>
    <dbReference type="NCBI Taxonomy" id="85980"/>
    <lineage>
        <taxon>Eukaryota</taxon>
        <taxon>Fungi</taxon>
        <taxon>Dikarya</taxon>
        <taxon>Basidiomycota</taxon>
        <taxon>Agaricomycotina</taxon>
        <taxon>Agaricomycetes</taxon>
        <taxon>Agaricomycetidae</taxon>
        <taxon>Boletales</taxon>
        <taxon>Boletales incertae sedis</taxon>
        <taxon>Leucogyrophana</taxon>
    </lineage>
</organism>
<dbReference type="Proteomes" id="UP000790709">
    <property type="component" value="Unassembled WGS sequence"/>
</dbReference>
<sequence>MNLSWSAYLTVKVVATVLEGLAMLLTVFRLSHRLRIRRFWWEDAWALLGLLCTLAVLASGWVHILTLSTASHVSIVTFWIYTFSFTCVVWSVRMSVLLSITRMIYPNKPLRHLMHGVAALFILLFGGLIIQKAYKCGSSLTWYTSTSLSCHLPRPMASYELASDIVSDTILVSLPLRLLWRIKLPRRERKMFLAVFSSSLVMSVVSMFHATTQLARINSLISTATDFEVALCLIVCNLLVVVAFIYRLVKQGKDDDKSDSNNEHSDSSDRDQSPRALPTTQYLTTVDLEHLTGHMDITAASGVGLHNQLSSVVSLTAVETGSGAPKGGNTIQQQ</sequence>
<reference evidence="1" key="1">
    <citation type="journal article" date="2021" name="New Phytol.">
        <title>Evolutionary innovations through gain and loss of genes in the ectomycorrhizal Boletales.</title>
        <authorList>
            <person name="Wu G."/>
            <person name="Miyauchi S."/>
            <person name="Morin E."/>
            <person name="Kuo A."/>
            <person name="Drula E."/>
            <person name="Varga T."/>
            <person name="Kohler A."/>
            <person name="Feng B."/>
            <person name="Cao Y."/>
            <person name="Lipzen A."/>
            <person name="Daum C."/>
            <person name="Hundley H."/>
            <person name="Pangilinan J."/>
            <person name="Johnson J."/>
            <person name="Barry K."/>
            <person name="LaButti K."/>
            <person name="Ng V."/>
            <person name="Ahrendt S."/>
            <person name="Min B."/>
            <person name="Choi I.G."/>
            <person name="Park H."/>
            <person name="Plett J.M."/>
            <person name="Magnuson J."/>
            <person name="Spatafora J.W."/>
            <person name="Nagy L.G."/>
            <person name="Henrissat B."/>
            <person name="Grigoriev I.V."/>
            <person name="Yang Z.L."/>
            <person name="Xu J."/>
            <person name="Martin F.M."/>
        </authorList>
    </citation>
    <scope>NUCLEOTIDE SEQUENCE</scope>
    <source>
        <strain evidence="1">KUC20120723A-06</strain>
    </source>
</reference>
<keyword evidence="2" id="KW-1185">Reference proteome</keyword>
<name>A0ACB8BDF5_9AGAM</name>
<gene>
    <name evidence="1" type="ORF">BV22DRAFT_574771</name>
</gene>
<accession>A0ACB8BDF5</accession>
<evidence type="ECO:0000313" key="2">
    <source>
        <dbReference type="Proteomes" id="UP000790709"/>
    </source>
</evidence>
<comment type="caution">
    <text evidence="1">The sequence shown here is derived from an EMBL/GenBank/DDBJ whole genome shotgun (WGS) entry which is preliminary data.</text>
</comment>
<protein>
    <submittedName>
        <fullName evidence="1">Uncharacterized protein</fullName>
    </submittedName>
</protein>
<proteinExistence type="predicted"/>
<dbReference type="EMBL" id="MU266449">
    <property type="protein sequence ID" value="KAH7923544.1"/>
    <property type="molecule type" value="Genomic_DNA"/>
</dbReference>
<evidence type="ECO:0000313" key="1">
    <source>
        <dbReference type="EMBL" id="KAH7923544.1"/>
    </source>
</evidence>